<sequence>MRCDGLQKLDPLCQAGQYIQGQANNAVDSAFTRVANSFSEVAMNATTWLWQQINDATTLDLQDPKLLREIGTSAAIAAVLCLGLFVIQVVTSVLRREPGGLARAVSGLAVSFVGSALAIAATRTLLGVVDALSAGHVQHALGTNVEGLGEKFAFAQLGNVQAPAATLLLSLVILIAVVMVWVAMMVRKMVLIIAAVLAPLAFAGATADITRAWVRRWVEFVCAMVVSKLLLVIILSIGLAVFNGSGQDGSGAGQGATQLAAGSLILMMGGFAPWMAMRMFSFAGDTIHAAHASVGQVTAGGQAVIAAPQKVSSMAWTASSLGSMARGRPGMVGQTPAAQVGGPRQSSSLVSTSGAPQAPPKFDVGRAQVAQPAPAKTVNPPPEQSQIRSPGASHD</sequence>
<organism evidence="3 4">
    <name type="scientific">Pedococcus dokdonensis</name>
    <dbReference type="NCBI Taxonomy" id="443156"/>
    <lineage>
        <taxon>Bacteria</taxon>
        <taxon>Bacillati</taxon>
        <taxon>Actinomycetota</taxon>
        <taxon>Actinomycetes</taxon>
        <taxon>Micrococcales</taxon>
        <taxon>Intrasporangiaceae</taxon>
        <taxon>Pedococcus</taxon>
    </lineage>
</organism>
<evidence type="ECO:0000256" key="1">
    <source>
        <dbReference type="SAM" id="MobiDB-lite"/>
    </source>
</evidence>
<keyword evidence="4" id="KW-1185">Reference proteome</keyword>
<accession>A0A1H0QMY0</accession>
<keyword evidence="2" id="KW-0812">Transmembrane</keyword>
<dbReference type="EMBL" id="LT629711">
    <property type="protein sequence ID" value="SDP18622.1"/>
    <property type="molecule type" value="Genomic_DNA"/>
</dbReference>
<evidence type="ECO:0000313" key="4">
    <source>
        <dbReference type="Proteomes" id="UP000199077"/>
    </source>
</evidence>
<feature type="transmembrane region" description="Helical" evidence="2">
    <location>
        <begin position="164"/>
        <end position="184"/>
    </location>
</feature>
<gene>
    <name evidence="3" type="ORF">SAMN04489867_1668</name>
</gene>
<dbReference type="Proteomes" id="UP000199077">
    <property type="component" value="Chromosome I"/>
</dbReference>
<dbReference type="OrthoDB" id="5181663at2"/>
<dbReference type="Pfam" id="PF19590">
    <property type="entry name" value="TrbL_3"/>
    <property type="match status" value="1"/>
</dbReference>
<feature type="transmembrane region" description="Helical" evidence="2">
    <location>
        <begin position="255"/>
        <end position="276"/>
    </location>
</feature>
<feature type="compositionally biased region" description="Polar residues" evidence="1">
    <location>
        <begin position="344"/>
        <end position="355"/>
    </location>
</feature>
<proteinExistence type="predicted"/>
<evidence type="ECO:0000313" key="3">
    <source>
        <dbReference type="EMBL" id="SDP18622.1"/>
    </source>
</evidence>
<feature type="transmembrane region" description="Helical" evidence="2">
    <location>
        <begin position="221"/>
        <end position="243"/>
    </location>
</feature>
<dbReference type="AlphaFoldDB" id="A0A1H0QMY0"/>
<reference evidence="4" key="1">
    <citation type="submission" date="2016-10" db="EMBL/GenBank/DDBJ databases">
        <authorList>
            <person name="Varghese N."/>
            <person name="Submissions S."/>
        </authorList>
    </citation>
    <scope>NUCLEOTIDE SEQUENCE [LARGE SCALE GENOMIC DNA]</scope>
    <source>
        <strain evidence="4">DSM 22329</strain>
    </source>
</reference>
<dbReference type="STRING" id="443156.SAMN04489867_1668"/>
<name>A0A1H0QMY0_9MICO</name>
<evidence type="ECO:0000256" key="2">
    <source>
        <dbReference type="SAM" id="Phobius"/>
    </source>
</evidence>
<feature type="transmembrane region" description="Helical" evidence="2">
    <location>
        <begin position="100"/>
        <end position="121"/>
    </location>
</feature>
<feature type="region of interest" description="Disordered" evidence="1">
    <location>
        <begin position="325"/>
        <end position="395"/>
    </location>
</feature>
<protein>
    <submittedName>
        <fullName evidence="3">TrbL/VirB6 plasmid conjugal transfer protein</fullName>
    </submittedName>
</protein>
<feature type="transmembrane region" description="Helical" evidence="2">
    <location>
        <begin position="190"/>
        <end position="209"/>
    </location>
</feature>
<keyword evidence="2" id="KW-0472">Membrane</keyword>
<keyword evidence="2" id="KW-1133">Transmembrane helix</keyword>
<dbReference type="InterPro" id="IPR045782">
    <property type="entry name" value="TrbL_3"/>
</dbReference>
<dbReference type="RefSeq" id="WP_091783943.1">
    <property type="nucleotide sequence ID" value="NZ_LT629711.1"/>
</dbReference>
<feature type="transmembrane region" description="Helical" evidence="2">
    <location>
        <begin position="74"/>
        <end position="94"/>
    </location>
</feature>